<feature type="region of interest" description="Disordered" evidence="1">
    <location>
        <begin position="1"/>
        <end position="38"/>
    </location>
</feature>
<accession>A0ABX7P5V3</accession>
<protein>
    <submittedName>
        <fullName evidence="2">Uncharacterized protein</fullName>
    </submittedName>
</protein>
<reference evidence="2 3" key="1">
    <citation type="submission" date="2021-02" db="EMBL/GenBank/DDBJ databases">
        <title>De Novo genome assembly of isolated myxobacteria.</title>
        <authorList>
            <person name="Stevens D.C."/>
        </authorList>
    </citation>
    <scope>NUCLEOTIDE SEQUENCE [LARGE SCALE GENOMIC DNA]</scope>
    <source>
        <strain evidence="3">SCPEA02</strain>
    </source>
</reference>
<name>A0ABX7P5V3_9BACT</name>
<feature type="compositionally biased region" description="Low complexity" evidence="1">
    <location>
        <begin position="15"/>
        <end position="35"/>
    </location>
</feature>
<dbReference type="Proteomes" id="UP000662747">
    <property type="component" value="Chromosome"/>
</dbReference>
<proteinExistence type="predicted"/>
<keyword evidence="3" id="KW-1185">Reference proteome</keyword>
<evidence type="ECO:0000313" key="2">
    <source>
        <dbReference type="EMBL" id="QSQ25767.1"/>
    </source>
</evidence>
<evidence type="ECO:0000256" key="1">
    <source>
        <dbReference type="SAM" id="MobiDB-lite"/>
    </source>
</evidence>
<dbReference type="EMBL" id="CP071090">
    <property type="protein sequence ID" value="QSQ25767.1"/>
    <property type="molecule type" value="Genomic_DNA"/>
</dbReference>
<evidence type="ECO:0000313" key="3">
    <source>
        <dbReference type="Proteomes" id="UP000662747"/>
    </source>
</evidence>
<gene>
    <name evidence="2" type="ORF">JY651_12885</name>
</gene>
<sequence>MNESPHLQQVPVVNPAKAPRPSTASAATAEAAPEPGTVGFTLLNTTDSSAEFRIIQGSNQVARVGIAPGGSAKVPMGNAYTVQASTVMDHIELTTAPVSFKANAAHLLALMKMTQPGLYDFQLVQLGARQQQAIILENTWREPVTFTISRNGSPYQVVTVVDEHNTASVTTVQQWECYAIVNGITTETVQVKDPNAVISATQDNNDDGFTLTVS</sequence>
<dbReference type="RefSeq" id="WP_206727318.1">
    <property type="nucleotide sequence ID" value="NZ_CP071090.1"/>
</dbReference>
<organism evidence="2 3">
    <name type="scientific">Pyxidicoccus parkwayensis</name>
    <dbReference type="NCBI Taxonomy" id="2813578"/>
    <lineage>
        <taxon>Bacteria</taxon>
        <taxon>Pseudomonadati</taxon>
        <taxon>Myxococcota</taxon>
        <taxon>Myxococcia</taxon>
        <taxon>Myxococcales</taxon>
        <taxon>Cystobacterineae</taxon>
        <taxon>Myxococcaceae</taxon>
        <taxon>Pyxidicoccus</taxon>
    </lineage>
</organism>